<sequence length="1064" mass="113730">MRTLVKEIITCIILFFCFTEVSAQTPVIWNVDKVNDSYNETISISGKDFGTNANDLRVFFGGVKAPISFASDQLIEVQVPSGTTFGRISVANITNGLMGFSSDLFNISYGGRFGLNASDFETQVDVFAERGLYDLCMCDFNNDDLNDIVTANEESNNISIFRNTSTIENISFVKSPMLINAPSINVNCGDLNGDGKPDLVVSEGKNGRDVFIFQNTTAVDGGPITFTSQTISLTSSVPRRLEINDLDGDGKPEIITTNPGGGNVQVLVNQSTLAAISFNPTPTVISVPQTTKTMGLAVEDVNGDDRPEIVLAQFLTDNGNCYVIQNNSTPGNIQLNNITELAIPGTIVGLKVGDLDGDGKPDIATTQLLRSAVSIFLNQSTDGAVPSFAAFQDIPSDTRGWGIDFGDLDGDGKLDIAIGSISTGKHVTILNNNSNPGNLQFQKLTITVDYINRNIKLGDIDGDAKPDITFTSIDDTNLGVLSSFVSVLRNTHCFVPTLKNDDPSIICSASTLRLNSTQAPGVTYRWQRNSDPPTDVLDPFLDITVGGNYTVTAISESGSCSEVSQSITVNTDPGAVPGAVTTGNNGPICVGETLNLTATGPVGATYEWTGPNNFTSTDQNPSIPNFTEDMVGKYSVVATVGNCVGQEFSTIVEAIEVPIVSINNAGASIFCEGATTTLSVENNANYTYQWRRDGADMTGENTFQLTVSQSGDYSVVVGDITVPTCSGRETTAVPITVLSNPIASFNYKNVVCVGESVSFTNQSTTDNAATVIYNWNFGDSGTSQSQNPNHSYASGGIYNVRLSIQYQGQSCTDELTQTIQVMDLPTVNIESEGGQTSICPGDSLRLSITGSFASVSWNTGENSNSIYVKDADTYSVDVSTSQGCDNSATFAVDLFPEVTVSINAPKETIKLGETLQLEASGLTDYTWSPADSIDNINISNPTINPSETTTYTVTGRNSDGCMGEASITIQVEPGKITDRINPHKLFSPNGDAIDDFWRVDDIQEFPSCKVTIYDQQGSQIFSAGPYLENWDATINGKPLPQGVYYYVINCGTDDQIAGSITVIR</sequence>
<dbReference type="Gene3D" id="2.130.10.130">
    <property type="entry name" value="Integrin alpha, N-terminal"/>
    <property type="match status" value="2"/>
</dbReference>
<feature type="domain" description="PKD" evidence="2">
    <location>
        <begin position="740"/>
        <end position="804"/>
    </location>
</feature>
<dbReference type="InterPro" id="IPR028994">
    <property type="entry name" value="Integrin_alpha_N"/>
</dbReference>
<dbReference type="InterPro" id="IPR013783">
    <property type="entry name" value="Ig-like_fold"/>
</dbReference>
<dbReference type="PANTHER" id="PTHR44103">
    <property type="entry name" value="PROPROTEIN CONVERTASE P"/>
    <property type="match status" value="1"/>
</dbReference>
<dbReference type="CDD" id="cd00146">
    <property type="entry name" value="PKD"/>
    <property type="match status" value="1"/>
</dbReference>
<reference evidence="3" key="1">
    <citation type="submission" date="2023-06" db="EMBL/GenBank/DDBJ databases">
        <title>Genomic of Parafulvivirga corallium.</title>
        <authorList>
            <person name="Wang G."/>
        </authorList>
    </citation>
    <scope>NUCLEOTIDE SEQUENCE</scope>
    <source>
        <strain evidence="3">BMA10</strain>
    </source>
</reference>
<dbReference type="SMART" id="SM00089">
    <property type="entry name" value="PKD"/>
    <property type="match status" value="3"/>
</dbReference>
<dbReference type="InterPro" id="IPR014756">
    <property type="entry name" value="Ig_E-set"/>
</dbReference>
<dbReference type="Pfam" id="PF01833">
    <property type="entry name" value="TIG"/>
    <property type="match status" value="1"/>
</dbReference>
<comment type="caution">
    <text evidence="3">The sequence shown here is derived from an EMBL/GenBank/DDBJ whole genome shotgun (WGS) entry which is preliminary data.</text>
</comment>
<accession>A0ABT8KSN0</accession>
<dbReference type="InterPro" id="IPR013517">
    <property type="entry name" value="FG-GAP"/>
</dbReference>
<dbReference type="RefSeq" id="WP_346752509.1">
    <property type="nucleotide sequence ID" value="NZ_JAUJEA010000004.1"/>
</dbReference>
<dbReference type="SUPFAM" id="SSF49299">
    <property type="entry name" value="PKD domain"/>
    <property type="match status" value="2"/>
</dbReference>
<dbReference type="InterPro" id="IPR035986">
    <property type="entry name" value="PKD_dom_sf"/>
</dbReference>
<gene>
    <name evidence="3" type="ORF">QQ008_13950</name>
</gene>
<dbReference type="SUPFAM" id="SSF81296">
    <property type="entry name" value="E set domains"/>
    <property type="match status" value="1"/>
</dbReference>
<dbReference type="PROSITE" id="PS50093">
    <property type="entry name" value="PKD"/>
    <property type="match status" value="1"/>
</dbReference>
<keyword evidence="1" id="KW-0732">Signal</keyword>
<dbReference type="InterPro" id="IPR000601">
    <property type="entry name" value="PKD_dom"/>
</dbReference>
<dbReference type="SUPFAM" id="SSF69318">
    <property type="entry name" value="Integrin alpha N-terminal domain"/>
    <property type="match status" value="2"/>
</dbReference>
<evidence type="ECO:0000313" key="3">
    <source>
        <dbReference type="EMBL" id="MDN5202485.1"/>
    </source>
</evidence>
<dbReference type="Proteomes" id="UP001172082">
    <property type="component" value="Unassembled WGS sequence"/>
</dbReference>
<dbReference type="Pfam" id="PF18911">
    <property type="entry name" value="PKD_4"/>
    <property type="match status" value="1"/>
</dbReference>
<evidence type="ECO:0000256" key="1">
    <source>
        <dbReference type="ARBA" id="ARBA00022729"/>
    </source>
</evidence>
<dbReference type="NCBIfam" id="TIGR04131">
    <property type="entry name" value="Bac_Flav_CTERM"/>
    <property type="match status" value="1"/>
</dbReference>
<protein>
    <submittedName>
        <fullName evidence="3">FG-GAP-like repeat-containing protein</fullName>
    </submittedName>
</protein>
<dbReference type="InterPro" id="IPR026341">
    <property type="entry name" value="T9SS_type_B"/>
</dbReference>
<proteinExistence type="predicted"/>
<evidence type="ECO:0000259" key="2">
    <source>
        <dbReference type="PROSITE" id="PS50093"/>
    </source>
</evidence>
<dbReference type="EMBL" id="JAUJEA010000004">
    <property type="protein sequence ID" value="MDN5202485.1"/>
    <property type="molecule type" value="Genomic_DNA"/>
</dbReference>
<dbReference type="Pfam" id="PF13585">
    <property type="entry name" value="CHU_C"/>
    <property type="match status" value="1"/>
</dbReference>
<name>A0ABT8KSN0_9BACT</name>
<dbReference type="Gene3D" id="2.60.40.10">
    <property type="entry name" value="Immunoglobulins"/>
    <property type="match status" value="4"/>
</dbReference>
<dbReference type="PANTHER" id="PTHR44103:SF1">
    <property type="entry name" value="PROPROTEIN CONVERTASE P"/>
    <property type="match status" value="1"/>
</dbReference>
<keyword evidence="4" id="KW-1185">Reference proteome</keyword>
<dbReference type="Pfam" id="PF13517">
    <property type="entry name" value="FG-GAP_3"/>
    <property type="match status" value="2"/>
</dbReference>
<dbReference type="InterPro" id="IPR002909">
    <property type="entry name" value="IPT_dom"/>
</dbReference>
<evidence type="ECO:0000313" key="4">
    <source>
        <dbReference type="Proteomes" id="UP001172082"/>
    </source>
</evidence>
<organism evidence="3 4">
    <name type="scientific">Splendidivirga corallicola</name>
    <dbReference type="NCBI Taxonomy" id="3051826"/>
    <lineage>
        <taxon>Bacteria</taxon>
        <taxon>Pseudomonadati</taxon>
        <taxon>Bacteroidota</taxon>
        <taxon>Cytophagia</taxon>
        <taxon>Cytophagales</taxon>
        <taxon>Splendidivirgaceae</taxon>
        <taxon>Splendidivirga</taxon>
    </lineage>
</organism>
<dbReference type="InterPro" id="IPR022409">
    <property type="entry name" value="PKD/Chitinase_dom"/>
</dbReference>